<dbReference type="EMBL" id="CABVPP010000021">
    <property type="protein sequence ID" value="VWB66454.1"/>
    <property type="molecule type" value="Genomic_DNA"/>
</dbReference>
<reference evidence="2 3" key="2">
    <citation type="submission" date="2019-09" db="EMBL/GenBank/DDBJ databases">
        <authorList>
            <person name="Depoorter E."/>
        </authorList>
    </citation>
    <scope>NUCLEOTIDE SEQUENCE [LARGE SCALE GENOMIC DNA]</scope>
    <source>
        <strain evidence="2">LMG 26883</strain>
    </source>
</reference>
<name>A0A6P2LHR5_9BURK</name>
<dbReference type="Proteomes" id="UP000494162">
    <property type="component" value="Unassembled WGS sequence"/>
</dbReference>
<evidence type="ECO:0000313" key="2">
    <source>
        <dbReference type="EMBL" id="VWB66454.1"/>
    </source>
</evidence>
<dbReference type="EMBL" id="VJSY01000100">
    <property type="protein sequence ID" value="MDR8758290.1"/>
    <property type="molecule type" value="Genomic_DNA"/>
</dbReference>
<gene>
    <name evidence="2" type="ORF">BPS26883_03139</name>
    <name evidence="1" type="ORF">FEQ00_06753</name>
</gene>
<evidence type="ECO:0000313" key="4">
    <source>
        <dbReference type="Proteomes" id="UP001248067"/>
    </source>
</evidence>
<organism evidence="2 3">
    <name type="scientific">Burkholderia pseudomultivorans</name>
    <dbReference type="NCBI Taxonomy" id="1207504"/>
    <lineage>
        <taxon>Bacteria</taxon>
        <taxon>Pseudomonadati</taxon>
        <taxon>Pseudomonadota</taxon>
        <taxon>Betaproteobacteria</taxon>
        <taxon>Burkholderiales</taxon>
        <taxon>Burkholderiaceae</taxon>
        <taxon>Burkholderia</taxon>
        <taxon>Burkholderia cepacia complex</taxon>
    </lineage>
</organism>
<proteinExistence type="predicted"/>
<accession>A0A6P2LHR5</accession>
<protein>
    <submittedName>
        <fullName evidence="2">Uncharacterized protein</fullName>
    </submittedName>
</protein>
<dbReference type="Proteomes" id="UP001248067">
    <property type="component" value="Unassembled WGS sequence"/>
</dbReference>
<reference evidence="1 4" key="1">
    <citation type="submission" date="2019-06" db="EMBL/GenBank/DDBJ databases">
        <title>Evolution of Burkholderia multivorans in the lungs of Cystic Fibrosis patients.</title>
        <authorList>
            <person name="Moreira L.M."/>
        </authorList>
    </citation>
    <scope>NUCLEOTIDE SEQUENCE [LARGE SCALE GENOMIC DNA]</scope>
    <source>
        <strain evidence="1 4">VC13239</strain>
    </source>
</reference>
<keyword evidence="4" id="KW-1185">Reference proteome</keyword>
<sequence>MRAESPMKTDEILMTAAAANPAVGPTRHAGRIAAPFVTTAASARG</sequence>
<evidence type="ECO:0000313" key="3">
    <source>
        <dbReference type="Proteomes" id="UP000494162"/>
    </source>
</evidence>
<evidence type="ECO:0000313" key="1">
    <source>
        <dbReference type="EMBL" id="MDR8758290.1"/>
    </source>
</evidence>
<dbReference type="AlphaFoldDB" id="A0A6P2LHR5"/>